<dbReference type="EMBL" id="CP015402">
    <property type="protein sequence ID" value="ANU62714.1"/>
    <property type="molecule type" value="Genomic_DNA"/>
</dbReference>
<dbReference type="PANTHER" id="PTHR21716:SF53">
    <property type="entry name" value="PERMEASE PERM-RELATED"/>
    <property type="match status" value="1"/>
</dbReference>
<dbReference type="STRING" id="1796646.A4V02_02560"/>
<dbReference type="OrthoDB" id="1010875at2"/>
<dbReference type="GeneID" id="65535723"/>
<keyword evidence="3" id="KW-0813">Transport</keyword>
<keyword evidence="4" id="KW-1003">Cell membrane</keyword>
<feature type="transmembrane region" description="Helical" evidence="9">
    <location>
        <begin position="313"/>
        <end position="346"/>
    </location>
</feature>
<dbReference type="RefSeq" id="WP_068960093.1">
    <property type="nucleotide sequence ID" value="NZ_CAJTAP010000002.1"/>
</dbReference>
<dbReference type="GO" id="GO:0005886">
    <property type="term" value="C:plasma membrane"/>
    <property type="evidence" value="ECO:0007669"/>
    <property type="project" value="UniProtKB-SubCell"/>
</dbReference>
<sequence length="378" mass="41886">MSSSRPYTFDRVVRILASVLLLAGGIWFVNSLRNVLLPFCVACLIAYLLEPAVEFLQRILHLKGRVIPTLLTLAGVSALIILAGHIFVPSIIKEMHQLEHILRASSGSDVPVPFVPDNIIEPIRRWAASLDLSDLLGNARIQSLLNKGTSFVAATVEFLLHTLEWLLTFVYVIFILIDYPSLMAGFRRMVPMKYRPTVYRIEDDLKDNMNRYFRGQILIAGCAAVFYCIGFSIVGIPLAIVLGITVGILYIIPYFQYVTLIPVTLVCLIDSMSGNVRFWPELGQCLIVYAVSQCICDYILTPKIMGKTMGLNPAIILLALSVWGSLLGLIGMIIALPMTTLLLAYYKEYVIGVRTASAGQQQPPHNPDGVSRQPEGKS</sequence>
<evidence type="ECO:0000313" key="10">
    <source>
        <dbReference type="EMBL" id="ANU62714.1"/>
    </source>
</evidence>
<dbReference type="EMBL" id="SRYD01000012">
    <property type="protein sequence ID" value="TGY75383.1"/>
    <property type="molecule type" value="Genomic_DNA"/>
</dbReference>
<reference evidence="11 13" key="3">
    <citation type="submission" date="2019-04" db="EMBL/GenBank/DDBJ databases">
        <title>Microbes associate with the intestines of laboratory mice.</title>
        <authorList>
            <person name="Navarre W."/>
            <person name="Wong E."/>
            <person name="Huang K."/>
            <person name="Tropini C."/>
            <person name="Ng K."/>
            <person name="Yu B."/>
        </authorList>
    </citation>
    <scope>NUCLEOTIDE SEQUENCE [LARGE SCALE GENOMIC DNA]</scope>
    <source>
        <strain evidence="11 13">NM06_A21</strain>
    </source>
</reference>
<dbReference type="PANTHER" id="PTHR21716">
    <property type="entry name" value="TRANSMEMBRANE PROTEIN"/>
    <property type="match status" value="1"/>
</dbReference>
<evidence type="ECO:0000256" key="8">
    <source>
        <dbReference type="SAM" id="MobiDB-lite"/>
    </source>
</evidence>
<keyword evidence="12" id="KW-1185">Reference proteome</keyword>
<evidence type="ECO:0000256" key="6">
    <source>
        <dbReference type="ARBA" id="ARBA00022989"/>
    </source>
</evidence>
<dbReference type="Pfam" id="PF01594">
    <property type="entry name" value="AI-2E_transport"/>
    <property type="match status" value="1"/>
</dbReference>
<feature type="transmembrane region" description="Helical" evidence="9">
    <location>
        <begin position="217"/>
        <end position="242"/>
    </location>
</feature>
<dbReference type="AlphaFoldDB" id="A0A1B1S7D8"/>
<feature type="transmembrane region" description="Helical" evidence="9">
    <location>
        <begin position="165"/>
        <end position="186"/>
    </location>
</feature>
<dbReference type="Proteomes" id="UP000306630">
    <property type="component" value="Unassembled WGS sequence"/>
</dbReference>
<evidence type="ECO:0000313" key="13">
    <source>
        <dbReference type="Proteomes" id="UP000306630"/>
    </source>
</evidence>
<comment type="similarity">
    <text evidence="2">Belongs to the autoinducer-2 exporter (AI-2E) (TC 2.A.86) family.</text>
</comment>
<organism evidence="10 12">
    <name type="scientific">Muribaculum intestinale</name>
    <dbReference type="NCBI Taxonomy" id="1796646"/>
    <lineage>
        <taxon>Bacteria</taxon>
        <taxon>Pseudomonadati</taxon>
        <taxon>Bacteroidota</taxon>
        <taxon>Bacteroidia</taxon>
        <taxon>Bacteroidales</taxon>
        <taxon>Muribaculaceae</taxon>
        <taxon>Muribaculum</taxon>
    </lineage>
</organism>
<proteinExistence type="inferred from homology"/>
<feature type="transmembrane region" description="Helical" evidence="9">
    <location>
        <begin position="68"/>
        <end position="88"/>
    </location>
</feature>
<evidence type="ECO:0000256" key="3">
    <source>
        <dbReference type="ARBA" id="ARBA00022448"/>
    </source>
</evidence>
<evidence type="ECO:0000256" key="4">
    <source>
        <dbReference type="ARBA" id="ARBA00022475"/>
    </source>
</evidence>
<keyword evidence="7 9" id="KW-0472">Membrane</keyword>
<gene>
    <name evidence="10" type="ORF">A4V02_02560</name>
    <name evidence="11" type="ORF">E5333_04165</name>
</gene>
<evidence type="ECO:0000256" key="2">
    <source>
        <dbReference type="ARBA" id="ARBA00009773"/>
    </source>
</evidence>
<feature type="transmembrane region" description="Helical" evidence="9">
    <location>
        <begin position="12"/>
        <end position="29"/>
    </location>
</feature>
<protein>
    <submittedName>
        <fullName evidence="11">AI-2E family transporter</fullName>
    </submittedName>
</protein>
<dbReference type="Proteomes" id="UP000186351">
    <property type="component" value="Chromosome"/>
</dbReference>
<dbReference type="KEGG" id="pary:A4V02_02560"/>
<keyword evidence="6 9" id="KW-1133">Transmembrane helix</keyword>
<reference evidence="12" key="1">
    <citation type="submission" date="2016-04" db="EMBL/GenBank/DDBJ databases">
        <title>Complete Genome Sequences of Twelve Strains of a Stable Defined Moderately Diverse Mouse Microbiota 2 (sDMDMm2).</title>
        <authorList>
            <person name="Uchimura Y."/>
            <person name="Wyss M."/>
            <person name="Brugiroux S."/>
            <person name="Limenitakis J.P."/>
            <person name="Stecher B."/>
            <person name="McCoy K.D."/>
            <person name="Macpherson A.J."/>
        </authorList>
    </citation>
    <scope>NUCLEOTIDE SEQUENCE [LARGE SCALE GENOMIC DNA]</scope>
    <source>
        <strain evidence="12">YL27</strain>
    </source>
</reference>
<evidence type="ECO:0000256" key="7">
    <source>
        <dbReference type="ARBA" id="ARBA00023136"/>
    </source>
</evidence>
<reference evidence="10" key="2">
    <citation type="submission" date="2017-04" db="EMBL/GenBank/DDBJ databases">
        <title>Complete Genome Sequences of Twelve Strains of a Stable Defined Moderately Diverse Mouse Microbiota 2 (sDMDMm2).</title>
        <authorList>
            <person name="Uchimura Y."/>
            <person name="Wyss M."/>
            <person name="Brugiroux S."/>
            <person name="Limenitakis J.P."/>
            <person name="Stecher B."/>
            <person name="McCoy K.D."/>
            <person name="Macpherson A.J."/>
        </authorList>
    </citation>
    <scope>NUCLEOTIDE SEQUENCE</scope>
    <source>
        <strain evidence="10">YL27</strain>
    </source>
</reference>
<comment type="subcellular location">
    <subcellularLocation>
        <location evidence="1">Cell membrane</location>
        <topology evidence="1">Multi-pass membrane protein</topology>
    </subcellularLocation>
</comment>
<accession>A0A1Z2XEE0</accession>
<feature type="transmembrane region" description="Helical" evidence="9">
    <location>
        <begin position="35"/>
        <end position="56"/>
    </location>
</feature>
<dbReference type="GO" id="GO:0055085">
    <property type="term" value="P:transmembrane transport"/>
    <property type="evidence" value="ECO:0007669"/>
    <property type="project" value="TreeGrafter"/>
</dbReference>
<evidence type="ECO:0000256" key="1">
    <source>
        <dbReference type="ARBA" id="ARBA00004651"/>
    </source>
</evidence>
<feature type="transmembrane region" description="Helical" evidence="9">
    <location>
        <begin position="248"/>
        <end position="269"/>
    </location>
</feature>
<evidence type="ECO:0000313" key="11">
    <source>
        <dbReference type="EMBL" id="TGY75383.1"/>
    </source>
</evidence>
<evidence type="ECO:0000256" key="5">
    <source>
        <dbReference type="ARBA" id="ARBA00022692"/>
    </source>
</evidence>
<name>A0A1B1S7D8_9BACT</name>
<evidence type="ECO:0000313" key="12">
    <source>
        <dbReference type="Proteomes" id="UP000186351"/>
    </source>
</evidence>
<keyword evidence="5 9" id="KW-0812">Transmembrane</keyword>
<evidence type="ECO:0000256" key="9">
    <source>
        <dbReference type="SAM" id="Phobius"/>
    </source>
</evidence>
<accession>A0A1B1S7D8</accession>
<dbReference type="InterPro" id="IPR002549">
    <property type="entry name" value="AI-2E-like"/>
</dbReference>
<feature type="region of interest" description="Disordered" evidence="8">
    <location>
        <begin position="358"/>
        <end position="378"/>
    </location>
</feature>